<evidence type="ECO:0000256" key="3">
    <source>
        <dbReference type="ARBA" id="ARBA00023163"/>
    </source>
</evidence>
<dbReference type="Proteomes" id="UP000223060">
    <property type="component" value="Chromosome"/>
</dbReference>
<proteinExistence type="predicted"/>
<dbReference type="InterPro" id="IPR036388">
    <property type="entry name" value="WH-like_DNA-bd_sf"/>
</dbReference>
<dbReference type="Pfam" id="PF01047">
    <property type="entry name" value="MarR"/>
    <property type="match status" value="1"/>
</dbReference>
<dbReference type="Gene3D" id="1.10.10.10">
    <property type="entry name" value="Winged helix-like DNA-binding domain superfamily/Winged helix DNA-binding domain"/>
    <property type="match status" value="1"/>
</dbReference>
<dbReference type="InterPro" id="IPR039422">
    <property type="entry name" value="MarR/SlyA-like"/>
</dbReference>
<dbReference type="InterPro" id="IPR036390">
    <property type="entry name" value="WH_DNA-bd_sf"/>
</dbReference>
<gene>
    <name evidence="5" type="ORF">UE46_05930</name>
</gene>
<dbReference type="KEGG" id="lwi:UE46_05930"/>
<dbReference type="AlphaFoldDB" id="A0A1S7FYH3"/>
<reference evidence="6" key="1">
    <citation type="submission" date="2015-03" db="EMBL/GenBank/DDBJ databases">
        <authorList>
            <person name="Ferrari E."/>
            <person name="Walter M.C."/>
            <person name="Huptas C."/>
            <person name="Scherer S."/>
            <person name="Mueller-Herbst S."/>
        </authorList>
    </citation>
    <scope>NUCLEOTIDE SEQUENCE [LARGE SCALE GENOMIC DNA]</scope>
    <source>
        <strain evidence="6">LWP01</strain>
    </source>
</reference>
<evidence type="ECO:0000256" key="2">
    <source>
        <dbReference type="ARBA" id="ARBA00023125"/>
    </source>
</evidence>
<dbReference type="EMBL" id="CP011102">
    <property type="protein sequence ID" value="AQY52473.1"/>
    <property type="molecule type" value="Genomic_DNA"/>
</dbReference>
<evidence type="ECO:0000259" key="4">
    <source>
        <dbReference type="PROSITE" id="PS50995"/>
    </source>
</evidence>
<dbReference type="PANTHER" id="PTHR33164">
    <property type="entry name" value="TRANSCRIPTIONAL REGULATOR, MARR FAMILY"/>
    <property type="match status" value="1"/>
</dbReference>
<dbReference type="GO" id="GO:0003677">
    <property type="term" value="F:DNA binding"/>
    <property type="evidence" value="ECO:0007669"/>
    <property type="project" value="UniProtKB-KW"/>
</dbReference>
<protein>
    <recommendedName>
        <fullName evidence="4">HTH marR-type domain-containing protein</fullName>
    </recommendedName>
</protein>
<dbReference type="PANTHER" id="PTHR33164:SF56">
    <property type="entry name" value="HTH-TYPE TRANSCRIPTIONAL REGULATOR MHQR"/>
    <property type="match status" value="1"/>
</dbReference>
<organism evidence="5 6">
    <name type="scientific">Listeria weihenstephanensis</name>
    <dbReference type="NCBI Taxonomy" id="1006155"/>
    <lineage>
        <taxon>Bacteria</taxon>
        <taxon>Bacillati</taxon>
        <taxon>Bacillota</taxon>
        <taxon>Bacilli</taxon>
        <taxon>Bacillales</taxon>
        <taxon>Listeriaceae</taxon>
        <taxon>Listeria</taxon>
    </lineage>
</organism>
<dbReference type="GO" id="GO:0003700">
    <property type="term" value="F:DNA-binding transcription factor activity"/>
    <property type="evidence" value="ECO:0007669"/>
    <property type="project" value="InterPro"/>
</dbReference>
<dbReference type="SMART" id="SM00347">
    <property type="entry name" value="HTH_MARR"/>
    <property type="match status" value="1"/>
</dbReference>
<dbReference type="PROSITE" id="PS50995">
    <property type="entry name" value="HTH_MARR_2"/>
    <property type="match status" value="1"/>
</dbReference>
<evidence type="ECO:0000313" key="6">
    <source>
        <dbReference type="Proteomes" id="UP000223060"/>
    </source>
</evidence>
<feature type="domain" description="HTH marR-type" evidence="4">
    <location>
        <begin position="8"/>
        <end position="140"/>
    </location>
</feature>
<evidence type="ECO:0000256" key="1">
    <source>
        <dbReference type="ARBA" id="ARBA00023015"/>
    </source>
</evidence>
<keyword evidence="6" id="KW-1185">Reference proteome</keyword>
<sequence>MVSLDNIDLKLFTVLLRSAGWIQKLTARLVEEHGITPSEFGVLEQIYHLGPQQLQAIGQKNLISNGNTTYMVTKLEKKQYVVRTADPNDRRIVYAELTEHGTNFISNLFPQFEALIKEQLDVLDEGEKETLIMGLKTIGLNAESHWRAK</sequence>
<accession>A0A1S7FYH3</accession>
<dbReference type="GO" id="GO:0006950">
    <property type="term" value="P:response to stress"/>
    <property type="evidence" value="ECO:0007669"/>
    <property type="project" value="TreeGrafter"/>
</dbReference>
<dbReference type="SUPFAM" id="SSF46785">
    <property type="entry name" value="Winged helix' DNA-binding domain"/>
    <property type="match status" value="1"/>
</dbReference>
<keyword evidence="3" id="KW-0804">Transcription</keyword>
<keyword evidence="1" id="KW-0805">Transcription regulation</keyword>
<evidence type="ECO:0000313" key="5">
    <source>
        <dbReference type="EMBL" id="AQY52473.1"/>
    </source>
</evidence>
<name>A0A1S7FYH3_9LIST</name>
<keyword evidence="2" id="KW-0238">DNA-binding</keyword>
<dbReference type="InterPro" id="IPR000835">
    <property type="entry name" value="HTH_MarR-typ"/>
</dbReference>